<feature type="domain" description="PLD phosphodiesterase" evidence="8">
    <location>
        <begin position="685"/>
        <end position="712"/>
    </location>
</feature>
<dbReference type="EMBL" id="CAJNNW010024689">
    <property type="protein sequence ID" value="CAE8673743.1"/>
    <property type="molecule type" value="Genomic_DNA"/>
</dbReference>
<evidence type="ECO:0000313" key="9">
    <source>
        <dbReference type="EMBL" id="CAE8673743.1"/>
    </source>
</evidence>
<evidence type="ECO:0000256" key="6">
    <source>
        <dbReference type="ARBA" id="ARBA00023098"/>
    </source>
</evidence>
<feature type="region of interest" description="Disordered" evidence="7">
    <location>
        <begin position="39"/>
        <end position="133"/>
    </location>
</feature>
<dbReference type="Proteomes" id="UP000626109">
    <property type="component" value="Unassembled WGS sequence"/>
</dbReference>
<comment type="catalytic activity">
    <reaction evidence="1">
        <text>a 1,2-diacyl-sn-glycero-3-phosphocholine + H2O = a 1,2-diacyl-sn-glycero-3-phosphate + choline + H(+)</text>
        <dbReference type="Rhea" id="RHEA:14445"/>
        <dbReference type="ChEBI" id="CHEBI:15354"/>
        <dbReference type="ChEBI" id="CHEBI:15377"/>
        <dbReference type="ChEBI" id="CHEBI:15378"/>
        <dbReference type="ChEBI" id="CHEBI:57643"/>
        <dbReference type="ChEBI" id="CHEBI:58608"/>
        <dbReference type="EC" id="3.1.4.4"/>
    </reaction>
</comment>
<keyword evidence="5" id="KW-0442">Lipid degradation</keyword>
<reference evidence="9" key="1">
    <citation type="submission" date="2021-02" db="EMBL/GenBank/DDBJ databases">
        <authorList>
            <person name="Dougan E. K."/>
            <person name="Rhodes N."/>
            <person name="Thang M."/>
            <person name="Chan C."/>
        </authorList>
    </citation>
    <scope>NUCLEOTIDE SEQUENCE</scope>
</reference>
<gene>
    <name evidence="9" type="ORF">PGLA2088_LOCUS18662</name>
</gene>
<dbReference type="PANTHER" id="PTHR18896">
    <property type="entry name" value="PHOSPHOLIPASE D"/>
    <property type="match status" value="1"/>
</dbReference>
<dbReference type="PROSITE" id="PS50035">
    <property type="entry name" value="PLD"/>
    <property type="match status" value="2"/>
</dbReference>
<sequence length="1166" mass="130457">HLAELAVGLCGCCCQIMVLQNGQTEAACELTRRHDAVHLSSECSNEERSLRKPGRLSRSPNSSKSGSPQSQQSPRSPRSSRGSWDTTADARHRGGGSEGSLNGKAARGTDGSSGRSTSFTRRLWTGRSRSVNSGTEALRRLKGQLEKHKDRLKIELEEGCKTLTGWRSRLRSPEGRSERIGANPVLVAVEPIVSAGQDADDELGCHYCGHVEYRAHLELRLRPGEGHSWQTEPFTLDELLAIVVKTRLEEATRWCSVRPRSRTGEVFVKSGWEAHVVALRGLTKCVVKSVAFWGFCAWAAWFMAGLLRPLVHFALDKLETAIGGRLMDGGGLLPLDLLLAWFLSTSGLSLSTLLLAGLAEVSFLPAKAILKLERKAETEKVKEQLELLLRSTDCTRNLDVCNFLSLGMATYYNSSETQKEGLCFCRRHETSQDYFMQRRRRRFSLGCMRCDCRCQMRLAGRSEGGLKERWLVLRKDGIALFSSVMDSDPTDMLFFDTSFTLFRDEEDHVLVRGASWVLELVFADQGSRRQSAAQSWCNAITVTAQLSSRTREQRFGSFAPLRMPAASKAGDRHLLRRSMARYLINGREICREVAEAFMMARHEIFVLSFFLTATLPLLRDGETLPGVPDTKVSTLLRHAADRGVRVYVLLFHETLLPNCSEMALSELKHPNIFVARHRSRFDSNLLWTHHEKVIVVDQQYAIVGGLDICLGRYDDHRHRVSDAKASTWQGQDYYNPRIKDVTDGTLQTDLLDRQKHPRLPWQDVACALLGRPARDVARHCVERWNHARSKSPQYASLPTALLRRKVAVSNDLMMSLPSKAGDRSWPPEFGTWQDCSVQVVRSVGRWSAGTKTETSPHQAYCGLIQDSRRFIYIENQFFCSGFEGDEAIGNRVVEALYTRIVKAHELKEPFHVMIVLPLLPAIEGDMAQSNAAMAIFRVMHAQYSTLRGLRTALRSKGLIEADYFSVFGLRTHGQLEASGASTEQIYVHSKAMVVDDEVAVIGSTNINDRSLLGVRDSEVNVILQDHGNSKGHMGGGCAANLRKALFAQHMGWSKAEVDSVYLDCFSKETLSEMRKIARNNTDIYEDLFGTLPSDKVRTWAEVVSLRAKGFSESREAVGDVTRFPSELNAVRLQDVRGHLVEFPLDFLADEDLSPNVVRGLMGAVFT</sequence>
<evidence type="ECO:0000256" key="5">
    <source>
        <dbReference type="ARBA" id="ARBA00022963"/>
    </source>
</evidence>
<comment type="caution">
    <text evidence="9">The sequence shown here is derived from an EMBL/GenBank/DDBJ whole genome shotgun (WGS) entry which is preliminary data.</text>
</comment>
<evidence type="ECO:0000256" key="7">
    <source>
        <dbReference type="SAM" id="MobiDB-lite"/>
    </source>
</evidence>
<accession>A0A813JBQ7</accession>
<keyword evidence="6" id="KW-0443">Lipid metabolism</keyword>
<evidence type="ECO:0000256" key="2">
    <source>
        <dbReference type="ARBA" id="ARBA00012027"/>
    </source>
</evidence>
<evidence type="ECO:0000259" key="8">
    <source>
        <dbReference type="PROSITE" id="PS50035"/>
    </source>
</evidence>
<dbReference type="PANTHER" id="PTHR18896:SF76">
    <property type="entry name" value="PHOSPHOLIPASE"/>
    <property type="match status" value="1"/>
</dbReference>
<dbReference type="InterPro" id="IPR015679">
    <property type="entry name" value="PLipase_D_fam"/>
</dbReference>
<dbReference type="CDD" id="cd09141">
    <property type="entry name" value="PLDc_vPLD1_2_yPLD_like_2"/>
    <property type="match status" value="1"/>
</dbReference>
<protein>
    <recommendedName>
        <fullName evidence="2">phospholipase D</fullName>
        <ecNumber evidence="2">3.1.4.4</ecNumber>
    </recommendedName>
</protein>
<dbReference type="Gene3D" id="3.30.870.10">
    <property type="entry name" value="Endonuclease Chain A"/>
    <property type="match status" value="2"/>
</dbReference>
<evidence type="ECO:0000256" key="1">
    <source>
        <dbReference type="ARBA" id="ARBA00000798"/>
    </source>
</evidence>
<evidence type="ECO:0000256" key="3">
    <source>
        <dbReference type="ARBA" id="ARBA00022737"/>
    </source>
</evidence>
<name>A0A813JBQ7_POLGL</name>
<evidence type="ECO:0000256" key="4">
    <source>
        <dbReference type="ARBA" id="ARBA00022801"/>
    </source>
</evidence>
<keyword evidence="3" id="KW-0677">Repeat</keyword>
<dbReference type="Pfam" id="PF00614">
    <property type="entry name" value="PLDc"/>
    <property type="match status" value="2"/>
</dbReference>
<evidence type="ECO:0000313" key="10">
    <source>
        <dbReference type="Proteomes" id="UP000626109"/>
    </source>
</evidence>
<keyword evidence="4" id="KW-0378">Hydrolase</keyword>
<dbReference type="GO" id="GO:0004630">
    <property type="term" value="F:phospholipase D activity"/>
    <property type="evidence" value="ECO:0007669"/>
    <property type="project" value="UniProtKB-EC"/>
</dbReference>
<dbReference type="EC" id="3.1.4.4" evidence="2"/>
<dbReference type="GO" id="GO:0005886">
    <property type="term" value="C:plasma membrane"/>
    <property type="evidence" value="ECO:0007669"/>
    <property type="project" value="TreeGrafter"/>
</dbReference>
<feature type="non-terminal residue" evidence="9">
    <location>
        <position position="1"/>
    </location>
</feature>
<feature type="compositionally biased region" description="Low complexity" evidence="7">
    <location>
        <begin position="56"/>
        <end position="83"/>
    </location>
</feature>
<dbReference type="AlphaFoldDB" id="A0A813JBQ7"/>
<dbReference type="SMART" id="SM00155">
    <property type="entry name" value="PLDc"/>
    <property type="match status" value="2"/>
</dbReference>
<feature type="domain" description="PLD phosphodiesterase" evidence="8">
    <location>
        <begin position="983"/>
        <end position="1010"/>
    </location>
</feature>
<dbReference type="GO" id="GO:0009395">
    <property type="term" value="P:phospholipid catabolic process"/>
    <property type="evidence" value="ECO:0007669"/>
    <property type="project" value="TreeGrafter"/>
</dbReference>
<proteinExistence type="predicted"/>
<dbReference type="InterPro" id="IPR001736">
    <property type="entry name" value="PLipase_D/transphosphatidylase"/>
</dbReference>
<organism evidence="9 10">
    <name type="scientific">Polarella glacialis</name>
    <name type="common">Dinoflagellate</name>
    <dbReference type="NCBI Taxonomy" id="89957"/>
    <lineage>
        <taxon>Eukaryota</taxon>
        <taxon>Sar</taxon>
        <taxon>Alveolata</taxon>
        <taxon>Dinophyceae</taxon>
        <taxon>Suessiales</taxon>
        <taxon>Suessiaceae</taxon>
        <taxon>Polarella</taxon>
    </lineage>
</organism>
<feature type="compositionally biased region" description="Low complexity" evidence="7">
    <location>
        <begin position="108"/>
        <end position="122"/>
    </location>
</feature>
<dbReference type="SUPFAM" id="SSF56024">
    <property type="entry name" value="Phospholipase D/nuclease"/>
    <property type="match status" value="2"/>
</dbReference>